<gene>
    <name evidence="2" type="ORF">ACFPZ3_41675</name>
</gene>
<dbReference type="EMBL" id="JBHSPA010000055">
    <property type="protein sequence ID" value="MFC5830406.1"/>
    <property type="molecule type" value="Genomic_DNA"/>
</dbReference>
<evidence type="ECO:0000256" key="1">
    <source>
        <dbReference type="SAM" id="SignalP"/>
    </source>
</evidence>
<evidence type="ECO:0000313" key="2">
    <source>
        <dbReference type="EMBL" id="MFC5830406.1"/>
    </source>
</evidence>
<keyword evidence="3" id="KW-1185">Reference proteome</keyword>
<reference evidence="3" key="1">
    <citation type="journal article" date="2019" name="Int. J. Syst. Evol. Microbiol.">
        <title>The Global Catalogue of Microorganisms (GCM) 10K type strain sequencing project: providing services to taxonomists for standard genome sequencing and annotation.</title>
        <authorList>
            <consortium name="The Broad Institute Genomics Platform"/>
            <consortium name="The Broad Institute Genome Sequencing Center for Infectious Disease"/>
            <person name="Wu L."/>
            <person name="Ma J."/>
        </authorList>
    </citation>
    <scope>NUCLEOTIDE SEQUENCE [LARGE SCALE GENOMIC DNA]</scope>
    <source>
        <strain evidence="3">CCUG 53903</strain>
    </source>
</reference>
<keyword evidence="1" id="KW-0732">Signal</keyword>
<comment type="caution">
    <text evidence="2">The sequence shown here is derived from an EMBL/GenBank/DDBJ whole genome shotgun (WGS) entry which is preliminary data.</text>
</comment>
<proteinExistence type="predicted"/>
<name>A0ABW1D012_9ACTN</name>
<organism evidence="2 3">
    <name type="scientific">Nonomuraea insulae</name>
    <dbReference type="NCBI Taxonomy" id="1616787"/>
    <lineage>
        <taxon>Bacteria</taxon>
        <taxon>Bacillati</taxon>
        <taxon>Actinomycetota</taxon>
        <taxon>Actinomycetes</taxon>
        <taxon>Streptosporangiales</taxon>
        <taxon>Streptosporangiaceae</taxon>
        <taxon>Nonomuraea</taxon>
    </lineage>
</organism>
<accession>A0ABW1D012</accession>
<feature type="chain" id="PRO_5045338661" evidence="1">
    <location>
        <begin position="23"/>
        <end position="62"/>
    </location>
</feature>
<sequence length="62" mass="6357">MRRMAAALLTAYALTGFSPAAAAPAWVTAGECTDDGGKITPVGEGMAICSGGMWDQEMVHPD</sequence>
<dbReference type="Proteomes" id="UP001596058">
    <property type="component" value="Unassembled WGS sequence"/>
</dbReference>
<evidence type="ECO:0000313" key="3">
    <source>
        <dbReference type="Proteomes" id="UP001596058"/>
    </source>
</evidence>
<dbReference type="RefSeq" id="WP_379519893.1">
    <property type="nucleotide sequence ID" value="NZ_JBHSPA010000055.1"/>
</dbReference>
<feature type="signal peptide" evidence="1">
    <location>
        <begin position="1"/>
        <end position="22"/>
    </location>
</feature>
<protein>
    <submittedName>
        <fullName evidence="2">Uncharacterized protein</fullName>
    </submittedName>
</protein>